<dbReference type="GO" id="GO:0006352">
    <property type="term" value="P:DNA-templated transcription initiation"/>
    <property type="evidence" value="ECO:0007669"/>
    <property type="project" value="InterPro"/>
</dbReference>
<reference evidence="8 9" key="1">
    <citation type="submission" date="2015-09" db="EMBL/GenBank/DDBJ databases">
        <title>Draft genome sequence of Kouleothrix aurantiaca JCM 19913.</title>
        <authorList>
            <person name="Hemp J."/>
        </authorList>
    </citation>
    <scope>NUCLEOTIDE SEQUENCE [LARGE SCALE GENOMIC DNA]</scope>
    <source>
        <strain evidence="8 9">COM-B</strain>
    </source>
</reference>
<dbReference type="GO" id="GO:0016987">
    <property type="term" value="F:sigma factor activity"/>
    <property type="evidence" value="ECO:0007669"/>
    <property type="project" value="UniProtKB-KW"/>
</dbReference>
<gene>
    <name evidence="8" type="ORF">SE17_22055</name>
</gene>
<keyword evidence="9" id="KW-1185">Reference proteome</keyword>
<protein>
    <submittedName>
        <fullName evidence="8">RNA polymerase subunit sigma-24</fullName>
    </submittedName>
</protein>
<evidence type="ECO:0000256" key="1">
    <source>
        <dbReference type="ARBA" id="ARBA00010641"/>
    </source>
</evidence>
<dbReference type="GO" id="GO:0003677">
    <property type="term" value="F:DNA binding"/>
    <property type="evidence" value="ECO:0007669"/>
    <property type="project" value="UniProtKB-KW"/>
</dbReference>
<dbReference type="InterPro" id="IPR007627">
    <property type="entry name" value="RNA_pol_sigma70_r2"/>
</dbReference>
<evidence type="ECO:0000256" key="3">
    <source>
        <dbReference type="ARBA" id="ARBA00023082"/>
    </source>
</evidence>
<dbReference type="InterPro" id="IPR036388">
    <property type="entry name" value="WH-like_DNA-bd_sf"/>
</dbReference>
<sequence length="188" mass="21223">MRWAAEPESLVIARAKAGERDAIGALYERYAPQIQRYIASRLGDPVQAEDVCADVFVKVLESLARYEDRGWPFSAWLYRIAYARTVDVLRQSRRRHSVPLDEGQLGALEPPDEAIMSRIAYHEIKDAMDILTREQRLVLRLRFDEDRSLAEIADALGRTIGSVKALQHRGLLRLAQELGSQAALVPAV</sequence>
<keyword evidence="4" id="KW-0238">DNA-binding</keyword>
<accession>A0A0N8PRZ4</accession>
<dbReference type="InterPro" id="IPR013325">
    <property type="entry name" value="RNA_pol_sigma_r2"/>
</dbReference>
<evidence type="ECO:0000313" key="9">
    <source>
        <dbReference type="Proteomes" id="UP000050509"/>
    </source>
</evidence>
<dbReference type="EMBL" id="LJCR01000979">
    <property type="protein sequence ID" value="KPV51293.1"/>
    <property type="molecule type" value="Genomic_DNA"/>
</dbReference>
<evidence type="ECO:0000259" key="7">
    <source>
        <dbReference type="Pfam" id="PF04545"/>
    </source>
</evidence>
<comment type="similarity">
    <text evidence="1">Belongs to the sigma-70 factor family. ECF subfamily.</text>
</comment>
<evidence type="ECO:0000259" key="6">
    <source>
        <dbReference type="Pfam" id="PF04542"/>
    </source>
</evidence>
<feature type="domain" description="RNA polymerase sigma-70 region 2" evidence="6">
    <location>
        <begin position="26"/>
        <end position="95"/>
    </location>
</feature>
<dbReference type="Proteomes" id="UP000050509">
    <property type="component" value="Unassembled WGS sequence"/>
</dbReference>
<dbReference type="InterPro" id="IPR013324">
    <property type="entry name" value="RNA_pol_sigma_r3/r4-like"/>
</dbReference>
<dbReference type="SUPFAM" id="SSF88946">
    <property type="entry name" value="Sigma2 domain of RNA polymerase sigma factors"/>
    <property type="match status" value="1"/>
</dbReference>
<evidence type="ECO:0000313" key="8">
    <source>
        <dbReference type="EMBL" id="KPV51293.1"/>
    </source>
</evidence>
<evidence type="ECO:0000256" key="5">
    <source>
        <dbReference type="ARBA" id="ARBA00023163"/>
    </source>
</evidence>
<organism evidence="8 9">
    <name type="scientific">Kouleothrix aurantiaca</name>
    <dbReference type="NCBI Taxonomy" id="186479"/>
    <lineage>
        <taxon>Bacteria</taxon>
        <taxon>Bacillati</taxon>
        <taxon>Chloroflexota</taxon>
        <taxon>Chloroflexia</taxon>
        <taxon>Chloroflexales</taxon>
        <taxon>Roseiflexineae</taxon>
        <taxon>Roseiflexaceae</taxon>
        <taxon>Kouleothrix</taxon>
    </lineage>
</organism>
<dbReference type="SUPFAM" id="SSF88659">
    <property type="entry name" value="Sigma3 and sigma4 domains of RNA polymerase sigma factors"/>
    <property type="match status" value="1"/>
</dbReference>
<keyword evidence="2" id="KW-0805">Transcription regulation</keyword>
<dbReference type="PANTHER" id="PTHR43133">
    <property type="entry name" value="RNA POLYMERASE ECF-TYPE SIGMA FACTO"/>
    <property type="match status" value="1"/>
</dbReference>
<keyword evidence="5" id="KW-0804">Transcription</keyword>
<keyword evidence="3" id="KW-0731">Sigma factor</keyword>
<proteinExistence type="inferred from homology"/>
<dbReference type="InterPro" id="IPR039425">
    <property type="entry name" value="RNA_pol_sigma-70-like"/>
</dbReference>
<comment type="caution">
    <text evidence="8">The sequence shown here is derived from an EMBL/GenBank/DDBJ whole genome shotgun (WGS) entry which is preliminary data.</text>
</comment>
<feature type="domain" description="RNA polymerase sigma-70 region 4" evidence="7">
    <location>
        <begin position="127"/>
        <end position="174"/>
    </location>
</feature>
<dbReference type="CDD" id="cd06171">
    <property type="entry name" value="Sigma70_r4"/>
    <property type="match status" value="1"/>
</dbReference>
<dbReference type="Pfam" id="PF04545">
    <property type="entry name" value="Sigma70_r4"/>
    <property type="match status" value="1"/>
</dbReference>
<dbReference type="Pfam" id="PF04542">
    <property type="entry name" value="Sigma70_r2"/>
    <property type="match status" value="1"/>
</dbReference>
<evidence type="ECO:0000256" key="2">
    <source>
        <dbReference type="ARBA" id="ARBA00023015"/>
    </source>
</evidence>
<dbReference type="InterPro" id="IPR014284">
    <property type="entry name" value="RNA_pol_sigma-70_dom"/>
</dbReference>
<dbReference type="InterPro" id="IPR007630">
    <property type="entry name" value="RNA_pol_sigma70_r4"/>
</dbReference>
<dbReference type="AlphaFoldDB" id="A0A0N8PRZ4"/>
<name>A0A0N8PRZ4_9CHLR</name>
<dbReference type="Gene3D" id="1.10.10.10">
    <property type="entry name" value="Winged helix-like DNA-binding domain superfamily/Winged helix DNA-binding domain"/>
    <property type="match status" value="1"/>
</dbReference>
<dbReference type="NCBIfam" id="TIGR02937">
    <property type="entry name" value="sigma70-ECF"/>
    <property type="match status" value="1"/>
</dbReference>
<dbReference type="PANTHER" id="PTHR43133:SF57">
    <property type="entry name" value="RNA POLYMERASE SIGMA-70 FACTOR"/>
    <property type="match status" value="1"/>
</dbReference>
<dbReference type="Gene3D" id="1.10.1740.10">
    <property type="match status" value="1"/>
</dbReference>
<evidence type="ECO:0000256" key="4">
    <source>
        <dbReference type="ARBA" id="ARBA00023125"/>
    </source>
</evidence>